<sequence>MRIDCATCPARNRECDGCMMQVLFDPVTSTYTSDSDSVDIESAVDVFVATGMISDESARSAIAGVTAGHRLFGSGAWDVLRAV</sequence>
<proteinExistence type="predicted"/>
<dbReference type="EMBL" id="CP128986">
    <property type="protein sequence ID" value="WOC13709.1"/>
    <property type="molecule type" value="Genomic_DNA"/>
</dbReference>
<evidence type="ECO:0000313" key="1">
    <source>
        <dbReference type="EMBL" id="WOC13709.1"/>
    </source>
</evidence>
<organism evidence="1">
    <name type="scientific">Gordonia sp. MP11Mi</name>
    <dbReference type="NCBI Taxonomy" id="3022769"/>
    <lineage>
        <taxon>Bacteria</taxon>
        <taxon>Bacillati</taxon>
        <taxon>Actinomycetota</taxon>
        <taxon>Actinomycetes</taxon>
        <taxon>Mycobacteriales</taxon>
        <taxon>Gordoniaceae</taxon>
        <taxon>Gordonia</taxon>
    </lineage>
</organism>
<reference evidence="1" key="1">
    <citation type="submission" date="2023-06" db="EMBL/GenBank/DDBJ databases">
        <title>Gordonia sp. nov. and Pseudochrobactrum sp. nov., two species isolated from the burying beetle Nicrophorus vespilloides.</title>
        <authorList>
            <person name="Poehlein A."/>
            <person name="Guzman J."/>
            <person name="Daniel R."/>
            <person name="Vilcinskas A."/>
        </authorList>
    </citation>
    <scope>NUCLEOTIDE SEQUENCE</scope>
    <source>
        <strain evidence="1">MP11Mi</strain>
    </source>
</reference>
<dbReference type="AlphaFoldDB" id="A0AA97CWF3"/>
<name>A0AA97CWF3_9ACTN</name>
<gene>
    <name evidence="1" type="ORF">MP11Mi_28160</name>
</gene>
<accession>A0AA97CWF3</accession>
<protein>
    <submittedName>
        <fullName evidence="1">Uncharacterized protein</fullName>
    </submittedName>
</protein>